<evidence type="ECO:0000313" key="4">
    <source>
        <dbReference type="Proteomes" id="UP000245629"/>
    </source>
</evidence>
<dbReference type="KEGG" id="azz:DEW08_09135"/>
<dbReference type="Pfam" id="PF07812">
    <property type="entry name" value="TfuA"/>
    <property type="match status" value="1"/>
</dbReference>
<dbReference type="RefSeq" id="WP_109326434.1">
    <property type="nucleotide sequence ID" value="NZ_CP029353.1"/>
</dbReference>
<name>A0A2S2CPD2_9PROT</name>
<organism evidence="3 4">
    <name type="scientific">Azospirillum thermophilum</name>
    <dbReference type="NCBI Taxonomy" id="2202148"/>
    <lineage>
        <taxon>Bacteria</taxon>
        <taxon>Pseudomonadati</taxon>
        <taxon>Pseudomonadota</taxon>
        <taxon>Alphaproteobacteria</taxon>
        <taxon>Rhodospirillales</taxon>
        <taxon>Azospirillaceae</taxon>
        <taxon>Azospirillum</taxon>
    </lineage>
</organism>
<dbReference type="Proteomes" id="UP000245629">
    <property type="component" value="Chromosome 2"/>
</dbReference>
<keyword evidence="4" id="KW-1185">Reference proteome</keyword>
<proteinExistence type="predicted"/>
<evidence type="ECO:0000313" key="3">
    <source>
        <dbReference type="EMBL" id="AWK86383.1"/>
    </source>
</evidence>
<gene>
    <name evidence="3" type="ORF">DEW08_09135</name>
</gene>
<dbReference type="EMBL" id="CP029353">
    <property type="protein sequence ID" value="AWK86383.1"/>
    <property type="molecule type" value="Genomic_DNA"/>
</dbReference>
<protein>
    <recommendedName>
        <fullName evidence="2">TfuA-like core domain-containing protein</fullName>
    </recommendedName>
</protein>
<accession>A0A2S2CPD2</accession>
<sequence length="481" mass="52142">MKIVVFLGPTMPVEDARTLLPDAVYLPPAGQADVLSAMTIHRPDVIALIDGVFGQSLAVWHKELLYALHCGVAVFGSSSMGALRAVECAHFGMVGVGTVVGWYQDGTVTGDDEVALAHAGAEDGYFPLSEPLVNLRAGLAAAQEAGVIDGALRDRVVDAAKRLFFPERTRDRIWAEAGLSAEEAGRLDAFLATGAVDVKRQDAEALLRHLAGLTPDRLPPRVPFAFNRSHFFDVLYDRDRRVEKGGHTVPLSAIASHAALHRTDFAEINAAALGRLLAVQLADVVGVVADGQAVAEEVQRFCVRHGLADPAALAGWCRRNDLTDAEFAELMRELATERAMRRWLIDRRFLARTTRPVLNELRLRGLYETVAADAALVERVSELQFADVAQQPTESLDQLVLDHLASTDARMDSHYEGWSYEAGFKDPLDLRIDLVKARQVRGFLADLAREAEEAVRQAASGGADARTGSEAGPETGKEDVA</sequence>
<reference evidence="4" key="1">
    <citation type="submission" date="2018-05" db="EMBL/GenBank/DDBJ databases">
        <title>Azospirillum thermophila sp. nov., a novel isolated from hot spring.</title>
        <authorList>
            <person name="Zhao Z."/>
        </authorList>
    </citation>
    <scope>NUCLEOTIDE SEQUENCE [LARGE SCALE GENOMIC DNA]</scope>
    <source>
        <strain evidence="4">CFH 70021</strain>
    </source>
</reference>
<feature type="region of interest" description="Disordered" evidence="1">
    <location>
        <begin position="455"/>
        <end position="481"/>
    </location>
</feature>
<feature type="domain" description="TfuA-like core" evidence="2">
    <location>
        <begin position="50"/>
        <end position="169"/>
    </location>
</feature>
<dbReference type="InterPro" id="IPR012924">
    <property type="entry name" value="TfuA_core"/>
</dbReference>
<evidence type="ECO:0000259" key="2">
    <source>
        <dbReference type="Pfam" id="PF07812"/>
    </source>
</evidence>
<evidence type="ECO:0000256" key="1">
    <source>
        <dbReference type="SAM" id="MobiDB-lite"/>
    </source>
</evidence>
<dbReference type="AlphaFoldDB" id="A0A2S2CPD2"/>
<dbReference type="OrthoDB" id="118811at2"/>